<dbReference type="InterPro" id="IPR003718">
    <property type="entry name" value="OsmC/Ohr_fam"/>
</dbReference>
<protein>
    <submittedName>
        <fullName evidence="1">OsmC family peroxiredoxin</fullName>
    </submittedName>
</protein>
<dbReference type="SUPFAM" id="SSF82784">
    <property type="entry name" value="OsmC-like"/>
    <property type="match status" value="1"/>
</dbReference>
<gene>
    <name evidence="1" type="ORF">E4O92_08350</name>
</gene>
<evidence type="ECO:0000313" key="2">
    <source>
        <dbReference type="Proteomes" id="UP000297258"/>
    </source>
</evidence>
<sequence>MEISAHVLNGSSEHEVRLSTAGTEQHLAVSAKATGRGSAVNGGEFLMAALATCYCNDLYREAARLGIAINGCEVIATAQFNGVGLAAESIVYSAKVDSSAAPEQIELLLAETDRMAEVHNTLRAGCPVRRVAWHEAAA</sequence>
<dbReference type="AlphaFoldDB" id="A0A4Y9T6N8"/>
<dbReference type="OrthoDB" id="1358603at2"/>
<proteinExistence type="predicted"/>
<dbReference type="Pfam" id="PF02566">
    <property type="entry name" value="OsmC"/>
    <property type="match status" value="1"/>
</dbReference>
<organism evidence="1 2">
    <name type="scientific">Massilia horti</name>
    <dbReference type="NCBI Taxonomy" id="2562153"/>
    <lineage>
        <taxon>Bacteria</taxon>
        <taxon>Pseudomonadati</taxon>
        <taxon>Pseudomonadota</taxon>
        <taxon>Betaproteobacteria</taxon>
        <taxon>Burkholderiales</taxon>
        <taxon>Oxalobacteraceae</taxon>
        <taxon>Telluria group</taxon>
        <taxon>Massilia</taxon>
    </lineage>
</organism>
<dbReference type="InterPro" id="IPR036102">
    <property type="entry name" value="OsmC/Ohrsf"/>
</dbReference>
<name>A0A4Y9T6N8_9BURK</name>
<comment type="caution">
    <text evidence="1">The sequence shown here is derived from an EMBL/GenBank/DDBJ whole genome shotgun (WGS) entry which is preliminary data.</text>
</comment>
<reference evidence="1 2" key="1">
    <citation type="submission" date="2019-03" db="EMBL/GenBank/DDBJ databases">
        <title>Draft genome of Massilia hortus sp. nov., a novel bacterial species of the Oxalobacteraceae family.</title>
        <authorList>
            <person name="Peta V."/>
            <person name="Raths R."/>
            <person name="Bucking H."/>
        </authorList>
    </citation>
    <scope>NUCLEOTIDE SEQUENCE [LARGE SCALE GENOMIC DNA]</scope>
    <source>
        <strain evidence="1 2">ONC3</strain>
    </source>
</reference>
<dbReference type="RefSeq" id="WP_135189306.1">
    <property type="nucleotide sequence ID" value="NZ_SPUM01000047.1"/>
</dbReference>
<accession>A0A4Y9T6N8</accession>
<keyword evidence="2" id="KW-1185">Reference proteome</keyword>
<dbReference type="InterPro" id="IPR015946">
    <property type="entry name" value="KH_dom-like_a/b"/>
</dbReference>
<dbReference type="Gene3D" id="3.30.300.20">
    <property type="match status" value="1"/>
</dbReference>
<dbReference type="EMBL" id="SPUM01000047">
    <property type="protein sequence ID" value="TFW32925.1"/>
    <property type="molecule type" value="Genomic_DNA"/>
</dbReference>
<evidence type="ECO:0000313" key="1">
    <source>
        <dbReference type="EMBL" id="TFW32925.1"/>
    </source>
</evidence>
<dbReference type="Proteomes" id="UP000297258">
    <property type="component" value="Unassembled WGS sequence"/>
</dbReference>